<dbReference type="PANTHER" id="PTHR44103">
    <property type="entry name" value="PROPROTEIN CONVERTASE P"/>
    <property type="match status" value="1"/>
</dbReference>
<dbReference type="SUPFAM" id="SSF51004">
    <property type="entry name" value="C-terminal (heme d1) domain of cytochrome cd1-nitrite reductase"/>
    <property type="match status" value="1"/>
</dbReference>
<dbReference type="STRING" id="417292.SAMN05421806_12349"/>
<dbReference type="Gene3D" id="2.130.10.130">
    <property type="entry name" value="Integrin alpha, N-terminal"/>
    <property type="match status" value="1"/>
</dbReference>
<evidence type="ECO:0000256" key="2">
    <source>
        <dbReference type="SAM" id="SignalP"/>
    </source>
</evidence>
<dbReference type="SUPFAM" id="SSF69318">
    <property type="entry name" value="Integrin alpha N-terminal domain"/>
    <property type="match status" value="1"/>
</dbReference>
<dbReference type="Pfam" id="PF13517">
    <property type="entry name" value="FG-GAP_3"/>
    <property type="match status" value="1"/>
</dbReference>
<dbReference type="Proteomes" id="UP000199155">
    <property type="component" value="Unassembled WGS sequence"/>
</dbReference>
<gene>
    <name evidence="4" type="ORF">SAMN05421806_12349</name>
</gene>
<feature type="domain" description="FlgD/Vpr Ig-like" evidence="3">
    <location>
        <begin position="365"/>
        <end position="426"/>
    </location>
</feature>
<dbReference type="InterPro" id="IPR013517">
    <property type="entry name" value="FG-GAP"/>
</dbReference>
<feature type="signal peptide" evidence="2">
    <location>
        <begin position="1"/>
        <end position="23"/>
    </location>
</feature>
<dbReference type="Gene3D" id="2.130.10.10">
    <property type="entry name" value="YVTN repeat-like/Quinoprotein amine dehydrogenase"/>
    <property type="match status" value="1"/>
</dbReference>
<name>A0A1G9IGI2_9ACTN</name>
<evidence type="ECO:0000313" key="4">
    <source>
        <dbReference type="EMBL" id="SDL24176.1"/>
    </source>
</evidence>
<keyword evidence="5" id="KW-1185">Reference proteome</keyword>
<protein>
    <submittedName>
        <fullName evidence="4">Repeat domain-containing protein</fullName>
    </submittedName>
</protein>
<dbReference type="PANTHER" id="PTHR44103:SF1">
    <property type="entry name" value="PROPROTEIN CONVERTASE P"/>
    <property type="match status" value="1"/>
</dbReference>
<dbReference type="InterPro" id="IPR028994">
    <property type="entry name" value="Integrin_alpha_N"/>
</dbReference>
<evidence type="ECO:0000256" key="1">
    <source>
        <dbReference type="ARBA" id="ARBA00022729"/>
    </source>
</evidence>
<evidence type="ECO:0000259" key="3">
    <source>
        <dbReference type="Pfam" id="PF13860"/>
    </source>
</evidence>
<dbReference type="EMBL" id="FNFF01000023">
    <property type="protein sequence ID" value="SDL24176.1"/>
    <property type="molecule type" value="Genomic_DNA"/>
</dbReference>
<organism evidence="4 5">
    <name type="scientific">Streptomyces indicus</name>
    <dbReference type="NCBI Taxonomy" id="417292"/>
    <lineage>
        <taxon>Bacteria</taxon>
        <taxon>Bacillati</taxon>
        <taxon>Actinomycetota</taxon>
        <taxon>Actinomycetes</taxon>
        <taxon>Kitasatosporales</taxon>
        <taxon>Streptomycetaceae</taxon>
        <taxon>Streptomyces</taxon>
    </lineage>
</organism>
<proteinExistence type="predicted"/>
<reference evidence="4 5" key="1">
    <citation type="submission" date="2016-10" db="EMBL/GenBank/DDBJ databases">
        <authorList>
            <person name="de Groot N.N."/>
        </authorList>
    </citation>
    <scope>NUCLEOTIDE SEQUENCE [LARGE SCALE GENOMIC DNA]</scope>
    <source>
        <strain evidence="4 5">CGMCC 4.5727</strain>
    </source>
</reference>
<sequence>MSVVMAAATAFTFTGLTATGAAADSPTPVQTDGVWGIDFAGGVLTTVERAAAGEQWVFVRDVTADGTSVGDRESRGYAGTYAVGSAVERVPCDAGGCVPLRATGNGFVGYFFEDASGNQRAQIHLSPNSLHSADEPSVTGGRFVDATGRFYVYNAASTGKQYIDYVPGYRSQSVRMTRSIGAASVWGTRLWTANAAAGSVSAIDLKKKQVVETVAVGAPCTVKELQAIGRWLYWNCGPTGAAGVYDHTTKRKFTVPSGPALVGDGYLVQHDRVAGKLMLTDFHTGTAAAAREIADLPAGNTTDQRRLTWSVDKFGGDIAYVGQTNAIHVVQSGVPAQSLAKIESEVNDAWIDLKNPYGGTSWLSTWQLNKPADWTFTVKDKLGRTVRTIRADGPGTEVDVAWDGRGDAGQFLLNGTYRWTLTATAADGNGTYTTSADINVYGALQGFHDQGGSAHGDLVTLNSSGTLTHHIGNGTGGFGTKNSGSGWPAGTLAVPFGDTGTDRCAELLVRMPNGELRRYTGKCGGGHVPGSSHLVYGKGWGQYDVLTSPGDLNGDGRADLIARQTTTGDMYFYAGTSDGKLAGRVKIASNWKTYGRITGVGDITGDGKADLLGHDRSGGLWRYDGLGNGKFAPRQQVFKDWGRTYNAVVGVGDISGDGRPDIVVRDSAGGLFRNNGNGAGGFGARVQLASGWQGYKGMF</sequence>
<dbReference type="InterPro" id="IPR015943">
    <property type="entry name" value="WD40/YVTN_repeat-like_dom_sf"/>
</dbReference>
<keyword evidence="1 2" id="KW-0732">Signal</keyword>
<dbReference type="Gene3D" id="2.60.40.4070">
    <property type="match status" value="1"/>
</dbReference>
<evidence type="ECO:0000313" key="5">
    <source>
        <dbReference type="Proteomes" id="UP000199155"/>
    </source>
</evidence>
<feature type="chain" id="PRO_5011563571" evidence="2">
    <location>
        <begin position="24"/>
        <end position="699"/>
    </location>
</feature>
<dbReference type="Pfam" id="PF13860">
    <property type="entry name" value="FlgD_ig"/>
    <property type="match status" value="1"/>
</dbReference>
<dbReference type="InterPro" id="IPR025965">
    <property type="entry name" value="FlgD/Vpr_Ig-like"/>
</dbReference>
<accession>A0A1G9IGI2</accession>
<dbReference type="OrthoDB" id="3275941at2"/>
<dbReference type="AlphaFoldDB" id="A0A1G9IGI2"/>
<dbReference type="InterPro" id="IPR011048">
    <property type="entry name" value="Haem_d1_sf"/>
</dbReference>